<keyword evidence="2" id="KW-1185">Reference proteome</keyword>
<reference evidence="2" key="1">
    <citation type="journal article" date="2014" name="Nat. Genet.">
        <title>Genome of the human hookworm Necator americanus.</title>
        <authorList>
            <person name="Tang Y.T."/>
            <person name="Gao X."/>
            <person name="Rosa B.A."/>
            <person name="Abubucker S."/>
            <person name="Hallsworth-Pepin K."/>
            <person name="Martin J."/>
            <person name="Tyagi R."/>
            <person name="Heizer E."/>
            <person name="Zhang X."/>
            <person name="Bhonagiri-Palsikar V."/>
            <person name="Minx P."/>
            <person name="Warren W.C."/>
            <person name="Wang Q."/>
            <person name="Zhan B."/>
            <person name="Hotez P.J."/>
            <person name="Sternberg P.W."/>
            <person name="Dougall A."/>
            <person name="Gaze S.T."/>
            <person name="Mulvenna J."/>
            <person name="Sotillo J."/>
            <person name="Ranganathan S."/>
            <person name="Rabelo E.M."/>
            <person name="Wilson R.K."/>
            <person name="Felgner P.L."/>
            <person name="Bethony J."/>
            <person name="Hawdon J.M."/>
            <person name="Gasser R.B."/>
            <person name="Loukas A."/>
            <person name="Mitreva M."/>
        </authorList>
    </citation>
    <scope>NUCLEOTIDE SEQUENCE [LARGE SCALE GENOMIC DNA]</scope>
</reference>
<sequence>MLTSPSTLSSIFLEAVEELWSLLFFFTTPLLGTPGSSSASRVKNNLSRESDLRRIFRYKMFLSILDFPVL</sequence>
<proteinExistence type="predicted"/>
<accession>W2SXI9</accession>
<dbReference type="CTD" id="25344314"/>
<dbReference type="EMBL" id="KI660423">
    <property type="protein sequence ID" value="ETN73596.1"/>
    <property type="molecule type" value="Genomic_DNA"/>
</dbReference>
<dbReference type="GeneID" id="25344314"/>
<evidence type="ECO:0000313" key="1">
    <source>
        <dbReference type="EMBL" id="ETN73596.1"/>
    </source>
</evidence>
<evidence type="ECO:0000313" key="2">
    <source>
        <dbReference type="Proteomes" id="UP000053676"/>
    </source>
</evidence>
<dbReference type="Proteomes" id="UP000053676">
    <property type="component" value="Unassembled WGS sequence"/>
</dbReference>
<name>W2SXI9_NECAM</name>
<gene>
    <name evidence="1" type="ORF">NECAME_04282</name>
</gene>
<organism evidence="1 2">
    <name type="scientific">Necator americanus</name>
    <name type="common">Human hookworm</name>
    <dbReference type="NCBI Taxonomy" id="51031"/>
    <lineage>
        <taxon>Eukaryota</taxon>
        <taxon>Metazoa</taxon>
        <taxon>Ecdysozoa</taxon>
        <taxon>Nematoda</taxon>
        <taxon>Chromadorea</taxon>
        <taxon>Rhabditida</taxon>
        <taxon>Rhabditina</taxon>
        <taxon>Rhabditomorpha</taxon>
        <taxon>Strongyloidea</taxon>
        <taxon>Ancylostomatidae</taxon>
        <taxon>Bunostominae</taxon>
        <taxon>Necator</taxon>
    </lineage>
</organism>
<protein>
    <submittedName>
        <fullName evidence="1">Uncharacterized protein</fullName>
    </submittedName>
</protein>
<dbReference type="AlphaFoldDB" id="W2SXI9"/>
<dbReference type="KEGG" id="nai:NECAME_04282"/>